<name>A0AA38GYD2_TAXCH</name>
<dbReference type="AlphaFoldDB" id="A0AA38GYD2"/>
<protein>
    <submittedName>
        <fullName evidence="2">Uncharacterized protein</fullName>
    </submittedName>
</protein>
<accession>A0AA38GYD2</accession>
<comment type="caution">
    <text evidence="2">The sequence shown here is derived from an EMBL/GenBank/DDBJ whole genome shotgun (WGS) entry which is preliminary data.</text>
</comment>
<evidence type="ECO:0000256" key="1">
    <source>
        <dbReference type="SAM" id="MobiDB-lite"/>
    </source>
</evidence>
<evidence type="ECO:0000313" key="3">
    <source>
        <dbReference type="Proteomes" id="UP000824469"/>
    </source>
</evidence>
<reference evidence="2 3" key="1">
    <citation type="journal article" date="2021" name="Nat. Plants">
        <title>The Taxus genome provides insights into paclitaxel biosynthesis.</title>
        <authorList>
            <person name="Xiong X."/>
            <person name="Gou J."/>
            <person name="Liao Q."/>
            <person name="Li Y."/>
            <person name="Zhou Q."/>
            <person name="Bi G."/>
            <person name="Li C."/>
            <person name="Du R."/>
            <person name="Wang X."/>
            <person name="Sun T."/>
            <person name="Guo L."/>
            <person name="Liang H."/>
            <person name="Lu P."/>
            <person name="Wu Y."/>
            <person name="Zhang Z."/>
            <person name="Ro D.K."/>
            <person name="Shang Y."/>
            <person name="Huang S."/>
            <person name="Yan J."/>
        </authorList>
    </citation>
    <scope>NUCLEOTIDE SEQUENCE [LARGE SCALE GENOMIC DNA]</scope>
    <source>
        <strain evidence="2">Ta-2019</strain>
    </source>
</reference>
<keyword evidence="3" id="KW-1185">Reference proteome</keyword>
<evidence type="ECO:0000313" key="2">
    <source>
        <dbReference type="EMBL" id="KAH9331214.1"/>
    </source>
</evidence>
<dbReference type="EMBL" id="JAHRHJ020000001">
    <property type="protein sequence ID" value="KAH9331214.1"/>
    <property type="molecule type" value="Genomic_DNA"/>
</dbReference>
<feature type="non-terminal residue" evidence="2">
    <location>
        <position position="1"/>
    </location>
</feature>
<proteinExistence type="predicted"/>
<sequence>LAIEAPLVNALVKIEEDDQIITKNLRAQGEDDQDVSEPTGDSTIGYSWNLK</sequence>
<feature type="compositionally biased region" description="Polar residues" evidence="1">
    <location>
        <begin position="39"/>
        <end position="51"/>
    </location>
</feature>
<feature type="non-terminal residue" evidence="2">
    <location>
        <position position="51"/>
    </location>
</feature>
<feature type="region of interest" description="Disordered" evidence="1">
    <location>
        <begin position="25"/>
        <end position="51"/>
    </location>
</feature>
<gene>
    <name evidence="2" type="ORF">KI387_003322</name>
</gene>
<organism evidence="2 3">
    <name type="scientific">Taxus chinensis</name>
    <name type="common">Chinese yew</name>
    <name type="synonym">Taxus wallichiana var. chinensis</name>
    <dbReference type="NCBI Taxonomy" id="29808"/>
    <lineage>
        <taxon>Eukaryota</taxon>
        <taxon>Viridiplantae</taxon>
        <taxon>Streptophyta</taxon>
        <taxon>Embryophyta</taxon>
        <taxon>Tracheophyta</taxon>
        <taxon>Spermatophyta</taxon>
        <taxon>Pinopsida</taxon>
        <taxon>Pinidae</taxon>
        <taxon>Conifers II</taxon>
        <taxon>Cupressales</taxon>
        <taxon>Taxaceae</taxon>
        <taxon>Taxus</taxon>
    </lineage>
</organism>
<dbReference type="Proteomes" id="UP000824469">
    <property type="component" value="Unassembled WGS sequence"/>
</dbReference>